<reference evidence="5" key="2">
    <citation type="submission" date="2020-09" db="EMBL/GenBank/DDBJ databases">
        <authorList>
            <person name="Sun Q."/>
            <person name="Zhou Y."/>
        </authorList>
    </citation>
    <scope>NUCLEOTIDE SEQUENCE</scope>
    <source>
        <strain evidence="5">CGMCC 1.12777</strain>
    </source>
</reference>
<protein>
    <recommendedName>
        <fullName evidence="3">Putative 2-succinyl-6-hydroxy-2,4-cyclohexadiene-1-carboxylate synthase</fullName>
        <shortName evidence="3">SHCHC synthase</shortName>
        <ecNumber evidence="3">4.2.99.20</ecNumber>
    </recommendedName>
</protein>
<evidence type="ECO:0000256" key="1">
    <source>
        <dbReference type="ARBA" id="ARBA00022428"/>
    </source>
</evidence>
<dbReference type="PANTHER" id="PTHR42916:SF1">
    <property type="entry name" value="PROTEIN PHYLLO, CHLOROPLASTIC"/>
    <property type="match status" value="1"/>
</dbReference>
<comment type="catalytic activity">
    <reaction evidence="3">
        <text>5-enolpyruvoyl-6-hydroxy-2-succinyl-cyclohex-3-ene-1-carboxylate = (1R,6R)-6-hydroxy-2-succinyl-cyclohexa-2,4-diene-1-carboxylate + pyruvate</text>
        <dbReference type="Rhea" id="RHEA:25597"/>
        <dbReference type="ChEBI" id="CHEBI:15361"/>
        <dbReference type="ChEBI" id="CHEBI:58689"/>
        <dbReference type="ChEBI" id="CHEBI:58818"/>
        <dbReference type="EC" id="4.2.99.20"/>
    </reaction>
</comment>
<dbReference type="GO" id="GO:0009234">
    <property type="term" value="P:menaquinone biosynthetic process"/>
    <property type="evidence" value="ECO:0007669"/>
    <property type="project" value="UniProtKB-UniRule"/>
</dbReference>
<dbReference type="EC" id="4.2.99.20" evidence="3"/>
<dbReference type="Gene3D" id="3.40.50.1820">
    <property type="entry name" value="alpha/beta hydrolase"/>
    <property type="match status" value="1"/>
</dbReference>
<evidence type="ECO:0000259" key="4">
    <source>
        <dbReference type="Pfam" id="PF00561"/>
    </source>
</evidence>
<dbReference type="NCBIfam" id="TIGR03695">
    <property type="entry name" value="menH_SHCHC"/>
    <property type="match status" value="1"/>
</dbReference>
<dbReference type="UniPathway" id="UPA00079"/>
<keyword evidence="2 3" id="KW-0456">Lyase</keyword>
<comment type="caution">
    <text evidence="5">The sequence shown here is derived from an EMBL/GenBank/DDBJ whole genome shotgun (WGS) entry which is preliminary data.</text>
</comment>
<dbReference type="SUPFAM" id="SSF53474">
    <property type="entry name" value="alpha/beta-Hydrolases"/>
    <property type="match status" value="1"/>
</dbReference>
<sequence length="273" mass="30710">MIINVHGIDYAVEVKGEGDPLLLLHGFTGSKKTWAPFTSQWSKRYKTIAIDIIGHGETASPEDVAYYSMESVARSLNEILQTLGIEQTHLLGYSMGGRLALYFALHYPRVVMNLILESASPGLTSPVERNTRIENDHRLAERIISEGVGAFVAYWEKIPLFATQENLPEHVTSAIRKERLDQKAIGLANSLRGMGTGQQPSLWEALPTFRHSVLMVVGARDQKFVNIAERMKQCFEKSKIIVVPHVGHAVHVEDSIKFAKIVYEDFYHMIENH</sequence>
<gene>
    <name evidence="3 5" type="primary">menH</name>
    <name evidence="5" type="ORF">GCM10007096_32800</name>
</gene>
<dbReference type="UniPathway" id="UPA01057">
    <property type="reaction ID" value="UER00900"/>
</dbReference>
<keyword evidence="6" id="KW-1185">Reference proteome</keyword>
<dbReference type="GO" id="GO:0070205">
    <property type="term" value="F:2-succinyl-6-hydroxy-2,4-cyclohexadiene-1-carboxylate synthase activity"/>
    <property type="evidence" value="ECO:0007669"/>
    <property type="project" value="UniProtKB-UniRule"/>
</dbReference>
<comment type="pathway">
    <text evidence="3">Quinol/quinone metabolism; menaquinone biosynthesis.</text>
</comment>
<name>A0A8J2ZYZ1_9BACL</name>
<dbReference type="Proteomes" id="UP000656813">
    <property type="component" value="Unassembled WGS sequence"/>
</dbReference>
<dbReference type="AlphaFoldDB" id="A0A8J2ZYZ1"/>
<evidence type="ECO:0000256" key="2">
    <source>
        <dbReference type="ARBA" id="ARBA00023239"/>
    </source>
</evidence>
<evidence type="ECO:0000313" key="6">
    <source>
        <dbReference type="Proteomes" id="UP000656813"/>
    </source>
</evidence>
<accession>A0A8J2ZYZ1</accession>
<keyword evidence="1 3" id="KW-0474">Menaquinone biosynthesis</keyword>
<organism evidence="5 6">
    <name type="scientific">Pullulanibacillus pueri</name>
    <dbReference type="NCBI Taxonomy" id="1437324"/>
    <lineage>
        <taxon>Bacteria</taxon>
        <taxon>Bacillati</taxon>
        <taxon>Bacillota</taxon>
        <taxon>Bacilli</taxon>
        <taxon>Bacillales</taxon>
        <taxon>Sporolactobacillaceae</taxon>
        <taxon>Pullulanibacillus</taxon>
    </lineage>
</organism>
<evidence type="ECO:0000256" key="3">
    <source>
        <dbReference type="HAMAP-Rule" id="MF_01660"/>
    </source>
</evidence>
<reference evidence="5" key="1">
    <citation type="journal article" date="2014" name="Int. J. Syst. Evol. Microbiol.">
        <title>Complete genome sequence of Corynebacterium casei LMG S-19264T (=DSM 44701T), isolated from a smear-ripened cheese.</title>
        <authorList>
            <consortium name="US DOE Joint Genome Institute (JGI-PGF)"/>
            <person name="Walter F."/>
            <person name="Albersmeier A."/>
            <person name="Kalinowski J."/>
            <person name="Ruckert C."/>
        </authorList>
    </citation>
    <scope>NUCLEOTIDE SEQUENCE</scope>
    <source>
        <strain evidence="5">CGMCC 1.12777</strain>
    </source>
</reference>
<feature type="domain" description="AB hydrolase-1" evidence="4">
    <location>
        <begin position="20"/>
        <end position="254"/>
    </location>
</feature>
<comment type="similarity">
    <text evidence="3">Belongs to the AB hydrolase superfamily. MenH family.</text>
</comment>
<comment type="subunit">
    <text evidence="3">Monomer.</text>
</comment>
<dbReference type="RefSeq" id="WP_188498471.1">
    <property type="nucleotide sequence ID" value="NZ_BMFV01000030.1"/>
</dbReference>
<comment type="function">
    <text evidence="3">Catalyzes a proton abstraction reaction that results in 2,5-elimination of pyruvate from 2-succinyl-5-enolpyruvyl-6-hydroxy-3-cyclohexene-1-carboxylate (SEPHCHC) and the formation of 2-succinyl-6-hydroxy-2,4-cyclohexadiene-1-carboxylate (SHCHC).</text>
</comment>
<dbReference type="InterPro" id="IPR029058">
    <property type="entry name" value="AB_hydrolase_fold"/>
</dbReference>
<dbReference type="PRINTS" id="PR00111">
    <property type="entry name" value="ABHYDROLASE"/>
</dbReference>
<dbReference type="PANTHER" id="PTHR42916">
    <property type="entry name" value="2-SUCCINYL-5-ENOLPYRUVYL-6-HYDROXY-3-CYCLOHEXENE-1-CARBOXYLATE SYNTHASE"/>
    <property type="match status" value="1"/>
</dbReference>
<evidence type="ECO:0000313" key="5">
    <source>
        <dbReference type="EMBL" id="GGH86034.1"/>
    </source>
</evidence>
<dbReference type="EMBL" id="BMFV01000030">
    <property type="protein sequence ID" value="GGH86034.1"/>
    <property type="molecule type" value="Genomic_DNA"/>
</dbReference>
<dbReference type="InterPro" id="IPR022485">
    <property type="entry name" value="SHCHC_synthase_MenH"/>
</dbReference>
<dbReference type="InterPro" id="IPR000073">
    <property type="entry name" value="AB_hydrolase_1"/>
</dbReference>
<proteinExistence type="inferred from homology"/>
<dbReference type="HAMAP" id="MF_01660">
    <property type="entry name" value="MenH"/>
    <property type="match status" value="1"/>
</dbReference>
<comment type="pathway">
    <text evidence="3">Quinol/quinone metabolism; 1,4-dihydroxy-2-naphthoate biosynthesis; 1,4-dihydroxy-2-naphthoate from chorismate: step 3/7.</text>
</comment>
<dbReference type="Pfam" id="PF00561">
    <property type="entry name" value="Abhydrolase_1"/>
    <property type="match status" value="1"/>
</dbReference>